<feature type="region of interest" description="Disordered" evidence="1">
    <location>
        <begin position="98"/>
        <end position="201"/>
    </location>
</feature>
<dbReference type="CDD" id="cd00093">
    <property type="entry name" value="HTH_XRE"/>
    <property type="match status" value="1"/>
</dbReference>
<organism evidence="3 4">
    <name type="scientific">Streptomyces roseirectus</name>
    <dbReference type="NCBI Taxonomy" id="2768066"/>
    <lineage>
        <taxon>Bacteria</taxon>
        <taxon>Bacillati</taxon>
        <taxon>Actinomycetota</taxon>
        <taxon>Actinomycetes</taxon>
        <taxon>Kitasatosporales</taxon>
        <taxon>Streptomycetaceae</taxon>
        <taxon>Streptomyces</taxon>
    </lineage>
</organism>
<feature type="compositionally biased region" description="Low complexity" evidence="1">
    <location>
        <begin position="110"/>
        <end position="120"/>
    </location>
</feature>
<feature type="region of interest" description="Disordered" evidence="1">
    <location>
        <begin position="237"/>
        <end position="315"/>
    </location>
</feature>
<keyword evidence="4" id="KW-1185">Reference proteome</keyword>
<dbReference type="Pfam" id="PF13560">
    <property type="entry name" value="HTH_31"/>
    <property type="match status" value="1"/>
</dbReference>
<dbReference type="AlphaFoldDB" id="A0A7H0I9F7"/>
<evidence type="ECO:0000256" key="2">
    <source>
        <dbReference type="SAM" id="Phobius"/>
    </source>
</evidence>
<feature type="compositionally biased region" description="Low complexity" evidence="1">
    <location>
        <begin position="183"/>
        <end position="196"/>
    </location>
</feature>
<keyword evidence="2" id="KW-0472">Membrane</keyword>
<keyword evidence="2" id="KW-0812">Transmembrane</keyword>
<feature type="compositionally biased region" description="Low complexity" evidence="1">
    <location>
        <begin position="268"/>
        <end position="297"/>
    </location>
</feature>
<feature type="transmembrane region" description="Helical" evidence="2">
    <location>
        <begin position="217"/>
        <end position="237"/>
    </location>
</feature>
<accession>A0A7H0I9F7</accession>
<proteinExistence type="predicted"/>
<feature type="compositionally biased region" description="Gly residues" evidence="1">
    <location>
        <begin position="298"/>
        <end position="308"/>
    </location>
</feature>
<dbReference type="GO" id="GO:0003677">
    <property type="term" value="F:DNA binding"/>
    <property type="evidence" value="ECO:0007669"/>
    <property type="project" value="InterPro"/>
</dbReference>
<protein>
    <submittedName>
        <fullName evidence="3">Helix-turn-helix domain-containing protein</fullName>
    </submittedName>
</protein>
<keyword evidence="2" id="KW-1133">Transmembrane helix</keyword>
<feature type="compositionally biased region" description="Low complexity" evidence="1">
    <location>
        <begin position="130"/>
        <end position="140"/>
    </location>
</feature>
<gene>
    <name evidence="3" type="ORF">IAG44_08210</name>
</gene>
<dbReference type="InterPro" id="IPR001387">
    <property type="entry name" value="Cro/C1-type_HTH"/>
</dbReference>
<dbReference type="InterPro" id="IPR010982">
    <property type="entry name" value="Lambda_DNA-bd_dom_sf"/>
</dbReference>
<name>A0A7H0I9F7_9ACTN</name>
<dbReference type="EMBL" id="CP060828">
    <property type="protein sequence ID" value="QNP69423.1"/>
    <property type="molecule type" value="Genomic_DNA"/>
</dbReference>
<evidence type="ECO:0000256" key="1">
    <source>
        <dbReference type="SAM" id="MobiDB-lite"/>
    </source>
</evidence>
<feature type="compositionally biased region" description="Gly residues" evidence="1">
    <location>
        <begin position="141"/>
        <end position="155"/>
    </location>
</feature>
<dbReference type="Proteomes" id="UP000516052">
    <property type="component" value="Chromosome"/>
</dbReference>
<sequence>MPGIPSRARRTGGTVTSGQHAATFAAHLRDLKSRTDRSYGSLARRLGMNTSTLHRYCAGEAVPQDFAPVERLAGFCGASPAERLELHRLWLLAVEERQGRGRREEGAEGAEGVKSGADLNAGGGVGDGAGAVADAEAGVSGSEGEGGAGAGAGGRGEGRAEVDAEGSVSEASPGGPGVGETDAFASSGSGAHSPSADDPVVHDAVPARARPWYRRRAAVFGAVACVVAATVGTLAALPDGRRDVPPGVTAQGGEEVPGVVVTPGGGSPSASAAPSGSPGASGSPSPSPSAKGASPSPGGNGGSGGGGSASPSAGKPSFAGTPLTWTADSHVWANGCAHYYVVDRPPAQVPPPPMSQDARAWAAAEGALHGKETMVRITVQGRSETAVVLEALRVRVVTRTAPAPGNAYATDQGCGGSLTPREFAVDLDKDRPIARSMPGNDAGTVLPAVSFPYRVSAKDPEVLLVSARTAGCDCSWYLELDWSSQGRTGTVRIDDAGTPFRTTAIAHLPRYEYDTLDRGWRPREY</sequence>
<dbReference type="KEGG" id="sroi:IAG44_08210"/>
<reference evidence="3 4" key="1">
    <citation type="submission" date="2020-08" db="EMBL/GenBank/DDBJ databases">
        <title>A novel species.</title>
        <authorList>
            <person name="Gao J."/>
        </authorList>
    </citation>
    <scope>NUCLEOTIDE SEQUENCE [LARGE SCALE GENOMIC DNA]</scope>
    <source>
        <strain evidence="3 4">CRXT-G-22</strain>
    </source>
</reference>
<evidence type="ECO:0000313" key="4">
    <source>
        <dbReference type="Proteomes" id="UP000516052"/>
    </source>
</evidence>
<evidence type="ECO:0000313" key="3">
    <source>
        <dbReference type="EMBL" id="QNP69423.1"/>
    </source>
</evidence>
<dbReference type="SUPFAM" id="SSF47413">
    <property type="entry name" value="lambda repressor-like DNA-binding domains"/>
    <property type="match status" value="1"/>
</dbReference>